<name>A0A164ZY68_9CRUS</name>
<accession>A0A164ZY68</accession>
<gene>
    <name evidence="1" type="ORF">APZ42_017562</name>
</gene>
<keyword evidence="2" id="KW-1185">Reference proteome</keyword>
<dbReference type="AlphaFoldDB" id="A0A164ZY68"/>
<evidence type="ECO:0000313" key="1">
    <source>
        <dbReference type="EMBL" id="KZS16940.1"/>
    </source>
</evidence>
<evidence type="ECO:0000313" key="2">
    <source>
        <dbReference type="Proteomes" id="UP000076858"/>
    </source>
</evidence>
<proteinExistence type="predicted"/>
<dbReference type="EMBL" id="LRGB01000687">
    <property type="protein sequence ID" value="KZS16940.1"/>
    <property type="molecule type" value="Genomic_DNA"/>
</dbReference>
<protein>
    <submittedName>
        <fullName evidence="1">Uncharacterized protein</fullName>
    </submittedName>
</protein>
<dbReference type="Proteomes" id="UP000076858">
    <property type="component" value="Unassembled WGS sequence"/>
</dbReference>
<comment type="caution">
    <text evidence="1">The sequence shown here is derived from an EMBL/GenBank/DDBJ whole genome shotgun (WGS) entry which is preliminary data.</text>
</comment>
<organism evidence="1 2">
    <name type="scientific">Daphnia magna</name>
    <dbReference type="NCBI Taxonomy" id="35525"/>
    <lineage>
        <taxon>Eukaryota</taxon>
        <taxon>Metazoa</taxon>
        <taxon>Ecdysozoa</taxon>
        <taxon>Arthropoda</taxon>
        <taxon>Crustacea</taxon>
        <taxon>Branchiopoda</taxon>
        <taxon>Diplostraca</taxon>
        <taxon>Cladocera</taxon>
        <taxon>Anomopoda</taxon>
        <taxon>Daphniidae</taxon>
        <taxon>Daphnia</taxon>
    </lineage>
</organism>
<sequence>MMLSDCTEWEIPSWEFQPLGNALGWKTNYKCWRTRRHQQAVAYLYSKETLSSVLQNDEQDAGRPHCRYGFDELLCPSNLWISWIWSYWNRSWLRNRPSWFWWSVSQRSRHF</sequence>
<reference evidence="1 2" key="1">
    <citation type="submission" date="2016-03" db="EMBL/GenBank/DDBJ databases">
        <title>EvidentialGene: Evidence-directed Construction of Genes on Genomes.</title>
        <authorList>
            <person name="Gilbert D.G."/>
            <person name="Choi J.-H."/>
            <person name="Mockaitis K."/>
            <person name="Colbourne J."/>
            <person name="Pfrender M."/>
        </authorList>
    </citation>
    <scope>NUCLEOTIDE SEQUENCE [LARGE SCALE GENOMIC DNA]</scope>
    <source>
        <strain evidence="1 2">Xinb3</strain>
        <tissue evidence="1">Complete organism</tissue>
    </source>
</reference>